<dbReference type="Gene3D" id="3.40.50.150">
    <property type="entry name" value="Vaccinia Virus protein VP39"/>
    <property type="match status" value="1"/>
</dbReference>
<dbReference type="NCBIfam" id="TIGR01444">
    <property type="entry name" value="fkbM_fam"/>
    <property type="match status" value="1"/>
</dbReference>
<evidence type="ECO:0000313" key="2">
    <source>
        <dbReference type="EMBL" id="APZ95454.1"/>
    </source>
</evidence>
<sequence>MMRSLAEKLARKIVLRRRLDNEFGRRPFWASPDSALSLLKPGFETFEDLAEVCRTFVKPGDCIWDIGGNLGLFSLMAAHRAGADSVTVCIEPDPVLASLVQRTVLLPENTDRLIHVLCSAVSNESGIAQFAVAARGRSSNSLSVAGGRSQAGGVRYEQYVPTVTVDQLLGSFPSPNLIKIDVEGAEEMVLRGAERTLTECRPFVYIEVGADHINGVTRTLDRHGYSLFDPMRPASGEPIRECCFNTLAIPSECVDAHRQKAA</sequence>
<proteinExistence type="predicted"/>
<organism evidence="2 3">
    <name type="scientific">Fuerstiella marisgermanici</name>
    <dbReference type="NCBI Taxonomy" id="1891926"/>
    <lineage>
        <taxon>Bacteria</taxon>
        <taxon>Pseudomonadati</taxon>
        <taxon>Planctomycetota</taxon>
        <taxon>Planctomycetia</taxon>
        <taxon>Planctomycetales</taxon>
        <taxon>Planctomycetaceae</taxon>
        <taxon>Fuerstiella</taxon>
    </lineage>
</organism>
<dbReference type="GO" id="GO:0032259">
    <property type="term" value="P:methylation"/>
    <property type="evidence" value="ECO:0007669"/>
    <property type="project" value="UniProtKB-KW"/>
</dbReference>
<evidence type="ECO:0000259" key="1">
    <source>
        <dbReference type="Pfam" id="PF05050"/>
    </source>
</evidence>
<dbReference type="InterPro" id="IPR006342">
    <property type="entry name" value="FkbM_mtfrase"/>
</dbReference>
<reference evidence="2 3" key="1">
    <citation type="journal article" date="2016" name="Front. Microbiol.">
        <title>Fuerstia marisgermanicae gen. nov., sp. nov., an Unusual Member of the Phylum Planctomycetes from the German Wadden Sea.</title>
        <authorList>
            <person name="Kohn T."/>
            <person name="Heuer A."/>
            <person name="Jogler M."/>
            <person name="Vollmers J."/>
            <person name="Boedeker C."/>
            <person name="Bunk B."/>
            <person name="Rast P."/>
            <person name="Borchert D."/>
            <person name="Glockner I."/>
            <person name="Freese H.M."/>
            <person name="Klenk H.P."/>
            <person name="Overmann J."/>
            <person name="Kaster A.K."/>
            <person name="Rohde M."/>
            <person name="Wiegand S."/>
            <person name="Jogler C."/>
        </authorList>
    </citation>
    <scope>NUCLEOTIDE SEQUENCE [LARGE SCALE GENOMIC DNA]</scope>
    <source>
        <strain evidence="2 3">NH11</strain>
    </source>
</reference>
<protein>
    <submittedName>
        <fullName evidence="2">Methyltransferase, FkbM family</fullName>
    </submittedName>
</protein>
<dbReference type="Proteomes" id="UP000187735">
    <property type="component" value="Chromosome"/>
</dbReference>
<gene>
    <name evidence="2" type="ORF">Fuma_05112</name>
</gene>
<dbReference type="EMBL" id="CP017641">
    <property type="protein sequence ID" value="APZ95454.1"/>
    <property type="molecule type" value="Genomic_DNA"/>
</dbReference>
<dbReference type="AlphaFoldDB" id="A0A1P8WN15"/>
<dbReference type="Pfam" id="PF05050">
    <property type="entry name" value="Methyltransf_21"/>
    <property type="match status" value="1"/>
</dbReference>
<keyword evidence="3" id="KW-1185">Reference proteome</keyword>
<dbReference type="InterPro" id="IPR029063">
    <property type="entry name" value="SAM-dependent_MTases_sf"/>
</dbReference>
<feature type="domain" description="Methyltransferase FkbM" evidence="1">
    <location>
        <begin position="65"/>
        <end position="226"/>
    </location>
</feature>
<evidence type="ECO:0000313" key="3">
    <source>
        <dbReference type="Proteomes" id="UP000187735"/>
    </source>
</evidence>
<dbReference type="InterPro" id="IPR052514">
    <property type="entry name" value="SAM-dependent_MTase"/>
</dbReference>
<name>A0A1P8WN15_9PLAN</name>
<dbReference type="SUPFAM" id="SSF53335">
    <property type="entry name" value="S-adenosyl-L-methionine-dependent methyltransferases"/>
    <property type="match status" value="1"/>
</dbReference>
<dbReference type="STRING" id="1891926.Fuma_05112"/>
<dbReference type="PANTHER" id="PTHR34203:SF15">
    <property type="entry name" value="SLL1173 PROTEIN"/>
    <property type="match status" value="1"/>
</dbReference>
<dbReference type="KEGG" id="fmr:Fuma_05112"/>
<accession>A0A1P8WN15</accession>
<keyword evidence="2" id="KW-0489">Methyltransferase</keyword>
<dbReference type="GO" id="GO:0008168">
    <property type="term" value="F:methyltransferase activity"/>
    <property type="evidence" value="ECO:0007669"/>
    <property type="project" value="UniProtKB-KW"/>
</dbReference>
<dbReference type="PANTHER" id="PTHR34203">
    <property type="entry name" value="METHYLTRANSFERASE, FKBM FAMILY PROTEIN"/>
    <property type="match status" value="1"/>
</dbReference>
<keyword evidence="2" id="KW-0808">Transferase</keyword>